<evidence type="ECO:0000313" key="2">
    <source>
        <dbReference type="EMBL" id="QJA86767.1"/>
    </source>
</evidence>
<name>A0A6M3KX80_9ZZZZ</name>
<accession>A0A6M3KX80</accession>
<feature type="compositionally biased region" description="Basic and acidic residues" evidence="1">
    <location>
        <begin position="42"/>
        <end position="54"/>
    </location>
</feature>
<feature type="region of interest" description="Disordered" evidence="1">
    <location>
        <begin position="36"/>
        <end position="87"/>
    </location>
</feature>
<evidence type="ECO:0000256" key="1">
    <source>
        <dbReference type="SAM" id="MobiDB-lite"/>
    </source>
</evidence>
<dbReference type="EMBL" id="MT142658">
    <property type="protein sequence ID" value="QJA86767.1"/>
    <property type="molecule type" value="Genomic_DNA"/>
</dbReference>
<sequence length="87" mass="10379">MNSRKRFCIACGKRIKGWTLSLLCEQCRIAKFYQQQKNAKKNSKENNKKEKEIKNMITFNKTDPFEEETEEVNEPEEPETETEEETE</sequence>
<dbReference type="AlphaFoldDB" id="A0A6M3KX80"/>
<gene>
    <name evidence="2" type="ORF">MM415B03121_0002</name>
</gene>
<protein>
    <submittedName>
        <fullName evidence="2">Uncharacterized protein</fullName>
    </submittedName>
</protein>
<proteinExistence type="predicted"/>
<organism evidence="2">
    <name type="scientific">viral metagenome</name>
    <dbReference type="NCBI Taxonomy" id="1070528"/>
    <lineage>
        <taxon>unclassified sequences</taxon>
        <taxon>metagenomes</taxon>
        <taxon>organismal metagenomes</taxon>
    </lineage>
</organism>
<feature type="compositionally biased region" description="Acidic residues" evidence="1">
    <location>
        <begin position="65"/>
        <end position="87"/>
    </location>
</feature>
<reference evidence="2" key="1">
    <citation type="submission" date="2020-03" db="EMBL/GenBank/DDBJ databases">
        <title>The deep terrestrial virosphere.</title>
        <authorList>
            <person name="Holmfeldt K."/>
            <person name="Nilsson E."/>
            <person name="Simone D."/>
            <person name="Lopez-Fernandez M."/>
            <person name="Wu X."/>
            <person name="de Brujin I."/>
            <person name="Lundin D."/>
            <person name="Andersson A."/>
            <person name="Bertilsson S."/>
            <person name="Dopson M."/>
        </authorList>
    </citation>
    <scope>NUCLEOTIDE SEQUENCE</scope>
    <source>
        <strain evidence="2">MM415B03121</strain>
    </source>
</reference>